<dbReference type="PRINTS" id="PR00160">
    <property type="entry name" value="GLUTAREDOXIN"/>
</dbReference>
<dbReference type="SUPFAM" id="SSF52833">
    <property type="entry name" value="Thioredoxin-like"/>
    <property type="match status" value="1"/>
</dbReference>
<evidence type="ECO:0000313" key="3">
    <source>
        <dbReference type="Proteomes" id="UP000000560"/>
    </source>
</evidence>
<dbReference type="GO" id="GO:0005801">
    <property type="term" value="C:cis-Golgi network"/>
    <property type="evidence" value="ECO:0000318"/>
    <property type="project" value="GO_Central"/>
</dbReference>
<dbReference type="Proteomes" id="UP000000560">
    <property type="component" value="Chromosome VIII"/>
</dbReference>
<dbReference type="PROSITE" id="PS51354">
    <property type="entry name" value="GLUTAREDOXIN_2"/>
    <property type="match status" value="1"/>
</dbReference>
<sequence>MQSETRSIQKQKFYQSTVAAMNAEKATAGDTKTSNYLSHTDREQPAFKSSEEYTYTVGDDEEQPAIPRAPPGPQQQLKDSEPVTEEIPIAGRTKMTVTKEKGGDEIKTDAETGAVSVQEDEDEDEDDEEEEEEEKQQKLEHEEQKVKAELNDMLKRSPTPFVVELDQHPLGPQLQSLLGENTGRRTVPNVLVNGRSIGGGDDIVALDEHDELASRLKSLAGKWLQEVERKGADGAN</sequence>
<dbReference type="EMBL" id="BN001308">
    <property type="protein sequence ID" value="CBF87622.1"/>
    <property type="molecule type" value="Genomic_DNA"/>
</dbReference>
<dbReference type="PANTHER" id="PTHR45694">
    <property type="entry name" value="GLUTAREDOXIN 2"/>
    <property type="match status" value="1"/>
</dbReference>
<dbReference type="PANTHER" id="PTHR45694:SF5">
    <property type="entry name" value="GLUTAREDOXIN 2"/>
    <property type="match status" value="1"/>
</dbReference>
<accession>Q5AQG6</accession>
<dbReference type="GO" id="GO:0000324">
    <property type="term" value="C:fungal-type vacuole"/>
    <property type="evidence" value="ECO:0000318"/>
    <property type="project" value="GO_Central"/>
</dbReference>
<dbReference type="RefSeq" id="XP_868846.1">
    <property type="nucleotide sequence ID" value="XM_863753.2"/>
</dbReference>
<name>Q5AQG6_EMENI</name>
<feature type="region of interest" description="Disordered" evidence="1">
    <location>
        <begin position="22"/>
        <end position="144"/>
    </location>
</feature>
<dbReference type="OMA" id="GKWIQEV"/>
<evidence type="ECO:0000313" key="2">
    <source>
        <dbReference type="EMBL" id="CBF87622.1"/>
    </source>
</evidence>
<feature type="compositionally biased region" description="Basic and acidic residues" evidence="1">
    <location>
        <begin position="97"/>
        <end position="110"/>
    </location>
</feature>
<protein>
    <submittedName>
        <fullName evidence="2">Glutaredoxin domain protein (AFU_orthologue AFUA_1G09090)</fullName>
    </submittedName>
</protein>
<evidence type="ECO:0000256" key="1">
    <source>
        <dbReference type="SAM" id="MobiDB-lite"/>
    </source>
</evidence>
<dbReference type="GeneID" id="3684061"/>
<dbReference type="STRING" id="227321.Q5AQG6"/>
<dbReference type="eggNOG" id="KOG1752">
    <property type="taxonomic scope" value="Eukaryota"/>
</dbReference>
<dbReference type="InterPro" id="IPR014025">
    <property type="entry name" value="Glutaredoxin_subgr"/>
</dbReference>
<dbReference type="InParanoid" id="Q5AQG6"/>
<reference evidence="3" key="1">
    <citation type="journal article" date="2005" name="Nature">
        <title>Sequencing of Aspergillus nidulans and comparative analysis with A. fumigatus and A. oryzae.</title>
        <authorList>
            <person name="Galagan J.E."/>
            <person name="Calvo S.E."/>
            <person name="Cuomo C."/>
            <person name="Ma L.J."/>
            <person name="Wortman J.R."/>
            <person name="Batzoglou S."/>
            <person name="Lee S.I."/>
            <person name="Basturkmen M."/>
            <person name="Spevak C.C."/>
            <person name="Clutterbuck J."/>
            <person name="Kapitonov V."/>
            <person name="Jurka J."/>
            <person name="Scazzocchio C."/>
            <person name="Farman M."/>
            <person name="Butler J."/>
            <person name="Purcell S."/>
            <person name="Harris S."/>
            <person name="Braus G.H."/>
            <person name="Draht O."/>
            <person name="Busch S."/>
            <person name="D'Enfert C."/>
            <person name="Bouchier C."/>
            <person name="Goldman G.H."/>
            <person name="Bell-Pedersen D."/>
            <person name="Griffiths-Jones S."/>
            <person name="Doonan J.H."/>
            <person name="Yu J."/>
            <person name="Vienken K."/>
            <person name="Pain A."/>
            <person name="Freitag M."/>
            <person name="Selker E.U."/>
            <person name="Archer D.B."/>
            <person name="Penalva M.A."/>
            <person name="Oakley B.R."/>
            <person name="Momany M."/>
            <person name="Tanaka T."/>
            <person name="Kumagai T."/>
            <person name="Asai K."/>
            <person name="Machida M."/>
            <person name="Nierman W.C."/>
            <person name="Denning D.W."/>
            <person name="Caddick M."/>
            <person name="Hynes M."/>
            <person name="Paoletti M."/>
            <person name="Fischer R."/>
            <person name="Miller B."/>
            <person name="Dyer P."/>
            <person name="Sachs M.S."/>
            <person name="Osmani S.A."/>
            <person name="Birren B.W."/>
        </authorList>
    </citation>
    <scope>NUCLEOTIDE SEQUENCE [LARGE SCALE GENOMIC DNA]</scope>
    <source>
        <strain evidence="3">FGSC A4 / ATCC 38163 / CBS 112.46 / NRRL 194 / M139</strain>
    </source>
</reference>
<accession>C8VRV3</accession>
<organism evidence="2 3">
    <name type="scientific">Emericella nidulans (strain FGSC A4 / ATCC 38163 / CBS 112.46 / NRRL 194 / M139)</name>
    <name type="common">Aspergillus nidulans</name>
    <dbReference type="NCBI Taxonomy" id="227321"/>
    <lineage>
        <taxon>Eukaryota</taxon>
        <taxon>Fungi</taxon>
        <taxon>Dikarya</taxon>
        <taxon>Ascomycota</taxon>
        <taxon>Pezizomycotina</taxon>
        <taxon>Eurotiomycetes</taxon>
        <taxon>Eurotiomycetidae</taxon>
        <taxon>Eurotiales</taxon>
        <taxon>Aspergillaceae</taxon>
        <taxon>Aspergillus</taxon>
        <taxon>Aspergillus subgen. Nidulantes</taxon>
    </lineage>
</organism>
<gene>
    <name evidence="2" type="ORF">ANIA_09464</name>
</gene>
<dbReference type="GO" id="GO:0015038">
    <property type="term" value="F:glutathione disulfide oxidoreductase activity"/>
    <property type="evidence" value="ECO:0000318"/>
    <property type="project" value="GO_Central"/>
</dbReference>
<reference evidence="3" key="2">
    <citation type="journal article" date="2009" name="Fungal Genet. Biol.">
        <title>The 2008 update of the Aspergillus nidulans genome annotation: a community effort.</title>
        <authorList>
            <person name="Wortman J.R."/>
            <person name="Gilsenan J.M."/>
            <person name="Joardar V."/>
            <person name="Deegan J."/>
            <person name="Clutterbuck J."/>
            <person name="Andersen M.R."/>
            <person name="Archer D."/>
            <person name="Bencina M."/>
            <person name="Braus G."/>
            <person name="Coutinho P."/>
            <person name="von Dohren H."/>
            <person name="Doonan J."/>
            <person name="Driessen A.J."/>
            <person name="Durek P."/>
            <person name="Espeso E."/>
            <person name="Fekete E."/>
            <person name="Flipphi M."/>
            <person name="Estrada C.G."/>
            <person name="Geysens S."/>
            <person name="Goldman G."/>
            <person name="de Groot P.W."/>
            <person name="Hansen K."/>
            <person name="Harris S.D."/>
            <person name="Heinekamp T."/>
            <person name="Helmstaedt K."/>
            <person name="Henrissat B."/>
            <person name="Hofmann G."/>
            <person name="Homan T."/>
            <person name="Horio T."/>
            <person name="Horiuchi H."/>
            <person name="James S."/>
            <person name="Jones M."/>
            <person name="Karaffa L."/>
            <person name="Karanyi Z."/>
            <person name="Kato M."/>
            <person name="Keller N."/>
            <person name="Kelly D.E."/>
            <person name="Kiel J.A."/>
            <person name="Kim J.M."/>
            <person name="van der Klei I.J."/>
            <person name="Klis F.M."/>
            <person name="Kovalchuk A."/>
            <person name="Krasevec N."/>
            <person name="Kubicek C.P."/>
            <person name="Liu B."/>
            <person name="Maccabe A."/>
            <person name="Meyer V."/>
            <person name="Mirabito P."/>
            <person name="Miskei M."/>
            <person name="Mos M."/>
            <person name="Mullins J."/>
            <person name="Nelson D.R."/>
            <person name="Nielsen J."/>
            <person name="Oakley B.R."/>
            <person name="Osmani S.A."/>
            <person name="Pakula T."/>
            <person name="Paszewski A."/>
            <person name="Paulsen I."/>
            <person name="Pilsyk S."/>
            <person name="Pocsi I."/>
            <person name="Punt P.J."/>
            <person name="Ram A.F."/>
            <person name="Ren Q."/>
            <person name="Robellet X."/>
            <person name="Robson G."/>
            <person name="Seiboth B."/>
            <person name="van Solingen P."/>
            <person name="Specht T."/>
            <person name="Sun J."/>
            <person name="Taheri-Talesh N."/>
            <person name="Takeshita N."/>
            <person name="Ussery D."/>
            <person name="vanKuyk P.A."/>
            <person name="Visser H."/>
            <person name="van de Vondervoort P.J."/>
            <person name="de Vries R.P."/>
            <person name="Walton J."/>
            <person name="Xiang X."/>
            <person name="Xiong Y."/>
            <person name="Zeng A.P."/>
            <person name="Brandt B.W."/>
            <person name="Cornell M.J."/>
            <person name="van den Hondel C.A."/>
            <person name="Visser J."/>
            <person name="Oliver S.G."/>
            <person name="Turner G."/>
        </authorList>
    </citation>
    <scope>GENOME REANNOTATION</scope>
    <source>
        <strain evidence="3">FGSC A4 / ATCC 38163 / CBS 112.46 / NRRL 194 / M139</strain>
    </source>
</reference>
<keyword evidence="3" id="KW-1185">Reference proteome</keyword>
<feature type="compositionally biased region" description="Acidic residues" evidence="1">
    <location>
        <begin position="118"/>
        <end position="134"/>
    </location>
</feature>
<dbReference type="GO" id="GO:0005796">
    <property type="term" value="C:Golgi lumen"/>
    <property type="evidence" value="ECO:0000318"/>
    <property type="project" value="GO_Central"/>
</dbReference>
<dbReference type="Gene3D" id="3.40.30.10">
    <property type="entry name" value="Glutaredoxin"/>
    <property type="match status" value="1"/>
</dbReference>
<dbReference type="AlphaFoldDB" id="Q5AQG6"/>
<dbReference type="GO" id="GO:0034599">
    <property type="term" value="P:cellular response to oxidative stress"/>
    <property type="evidence" value="ECO:0000318"/>
    <property type="project" value="GO_Central"/>
</dbReference>
<dbReference type="KEGG" id="ani:ANIA_09464"/>
<proteinExistence type="predicted"/>
<feature type="compositionally biased region" description="Basic and acidic residues" evidence="1">
    <location>
        <begin position="135"/>
        <end position="144"/>
    </location>
</feature>
<dbReference type="GO" id="GO:0005737">
    <property type="term" value="C:cytoplasm"/>
    <property type="evidence" value="ECO:0000318"/>
    <property type="project" value="GO_Central"/>
</dbReference>
<dbReference type="HOGENOM" id="CLU_026126_0_0_1"/>
<feature type="compositionally biased region" description="Basic and acidic residues" evidence="1">
    <location>
        <begin position="39"/>
        <end position="51"/>
    </location>
</feature>
<dbReference type="OrthoDB" id="423313at2759"/>
<dbReference type="InterPro" id="IPR036249">
    <property type="entry name" value="Thioredoxin-like_sf"/>
</dbReference>